<keyword evidence="6" id="KW-1003">Cell membrane</keyword>
<dbReference type="GO" id="GO:0043190">
    <property type="term" value="C:ATP-binding cassette (ABC) transporter complex"/>
    <property type="evidence" value="ECO:0007669"/>
    <property type="project" value="InterPro"/>
</dbReference>
<dbReference type="InterPro" id="IPR051784">
    <property type="entry name" value="Nod_factor_ABC_transporter"/>
</dbReference>
<dbReference type="InterPro" id="IPR000412">
    <property type="entry name" value="ABC_2_transport"/>
</dbReference>
<feature type="transmembrane region" description="Helical" evidence="6">
    <location>
        <begin position="88"/>
        <end position="111"/>
    </location>
</feature>
<dbReference type="STRING" id="648782.SAMN04488554_2886"/>
<comment type="subcellular location">
    <subcellularLocation>
        <location evidence="6">Cell membrane</location>
        <topology evidence="6">Multi-pass membrane protein</topology>
    </subcellularLocation>
    <subcellularLocation>
        <location evidence="1">Membrane</location>
        <topology evidence="1">Multi-pass membrane protein</topology>
    </subcellularLocation>
</comment>
<keyword evidence="6" id="KW-0813">Transport</keyword>
<dbReference type="EMBL" id="FNTX01000002">
    <property type="protein sequence ID" value="SEE78272.1"/>
    <property type="molecule type" value="Genomic_DNA"/>
</dbReference>
<evidence type="ECO:0000256" key="1">
    <source>
        <dbReference type="ARBA" id="ARBA00004141"/>
    </source>
</evidence>
<gene>
    <name evidence="8" type="ORF">SAMN04488554_2886</name>
</gene>
<accession>A0A1H5LML1</accession>
<comment type="similarity">
    <text evidence="6">Belongs to the ABC-2 integral membrane protein family.</text>
</comment>
<dbReference type="InterPro" id="IPR013525">
    <property type="entry name" value="ABC2_TM"/>
</dbReference>
<comment type="caution">
    <text evidence="6">Lacks conserved residue(s) required for the propagation of feature annotation.</text>
</comment>
<feature type="transmembrane region" description="Helical" evidence="6">
    <location>
        <begin position="208"/>
        <end position="235"/>
    </location>
</feature>
<dbReference type="PANTHER" id="PTHR43229:SF2">
    <property type="entry name" value="NODULATION PROTEIN J"/>
    <property type="match status" value="1"/>
</dbReference>
<sequence length="288" mass="30922">MVGHHHDDLDTTALAYSGQAPSHAEMARRVRRFGAWYYAEATLRGMRAYLVPITLTAIGQPLLYIIAMGLGLGALVGSGVGTVDGVDYLTFVAPALLVSTVVMSVTGEMTYPVMGGFKWKRTYFGASATGLAPSQIALGHLFAVVIRFVAQAGIFWIVAVAFGATPLGLSVLMVPIGVLAALAFGAPLQAYAASIEGEGFQFSFVQRFIVMPMFLFSGTFFPLSVMPIYLQWIGWLSPVWHGTQLARVAAYGADVPGWLIAVHLVVLAAAAMAGIWWARKVYTRRLTS</sequence>
<dbReference type="PROSITE" id="PS51012">
    <property type="entry name" value="ABC_TM2"/>
    <property type="match status" value="1"/>
</dbReference>
<dbReference type="InterPro" id="IPR047817">
    <property type="entry name" value="ABC2_TM_bact-type"/>
</dbReference>
<dbReference type="PRINTS" id="PR00164">
    <property type="entry name" value="ABC2TRNSPORT"/>
</dbReference>
<dbReference type="GO" id="GO:0046677">
    <property type="term" value="P:response to antibiotic"/>
    <property type="evidence" value="ECO:0007669"/>
    <property type="project" value="UniProtKB-KW"/>
</dbReference>
<dbReference type="Proteomes" id="UP000199220">
    <property type="component" value="Unassembled WGS sequence"/>
</dbReference>
<evidence type="ECO:0000256" key="2">
    <source>
        <dbReference type="ARBA" id="ARBA00022692"/>
    </source>
</evidence>
<name>A0A1H5LML1_9MICO</name>
<protein>
    <recommendedName>
        <fullName evidence="6">Transport permease protein</fullName>
    </recommendedName>
</protein>
<evidence type="ECO:0000313" key="9">
    <source>
        <dbReference type="Proteomes" id="UP000199220"/>
    </source>
</evidence>
<evidence type="ECO:0000313" key="8">
    <source>
        <dbReference type="EMBL" id="SEE78272.1"/>
    </source>
</evidence>
<dbReference type="PIRSF" id="PIRSF006648">
    <property type="entry name" value="DrrB"/>
    <property type="match status" value="1"/>
</dbReference>
<evidence type="ECO:0000259" key="7">
    <source>
        <dbReference type="PROSITE" id="PS51012"/>
    </source>
</evidence>
<keyword evidence="5" id="KW-0046">Antibiotic resistance</keyword>
<keyword evidence="9" id="KW-1185">Reference proteome</keyword>
<feature type="domain" description="ABC transmembrane type-2" evidence="7">
    <location>
        <begin position="52"/>
        <end position="285"/>
    </location>
</feature>
<proteinExistence type="inferred from homology"/>
<dbReference type="AlphaFoldDB" id="A0A1H5LML1"/>
<dbReference type="Pfam" id="PF01061">
    <property type="entry name" value="ABC2_membrane"/>
    <property type="match status" value="1"/>
</dbReference>
<feature type="transmembrane region" description="Helical" evidence="6">
    <location>
        <begin position="49"/>
        <end position="76"/>
    </location>
</feature>
<feature type="transmembrane region" description="Helical" evidence="6">
    <location>
        <begin position="154"/>
        <end position="187"/>
    </location>
</feature>
<feature type="transmembrane region" description="Helical" evidence="6">
    <location>
        <begin position="255"/>
        <end position="278"/>
    </location>
</feature>
<evidence type="ECO:0000256" key="3">
    <source>
        <dbReference type="ARBA" id="ARBA00022989"/>
    </source>
</evidence>
<dbReference type="GO" id="GO:0140359">
    <property type="term" value="F:ABC-type transporter activity"/>
    <property type="evidence" value="ECO:0007669"/>
    <property type="project" value="InterPro"/>
</dbReference>
<reference evidence="9" key="1">
    <citation type="submission" date="2016-10" db="EMBL/GenBank/DDBJ databases">
        <authorList>
            <person name="Varghese N."/>
            <person name="Submissions S."/>
        </authorList>
    </citation>
    <scope>NUCLEOTIDE SEQUENCE [LARGE SCALE GENOMIC DNA]</scope>
    <source>
        <strain evidence="9">DSM 21368</strain>
    </source>
</reference>
<keyword evidence="2 6" id="KW-0812">Transmembrane</keyword>
<evidence type="ECO:0000256" key="4">
    <source>
        <dbReference type="ARBA" id="ARBA00023136"/>
    </source>
</evidence>
<organism evidence="8 9">
    <name type="scientific">Ruania alba</name>
    <dbReference type="NCBI Taxonomy" id="648782"/>
    <lineage>
        <taxon>Bacteria</taxon>
        <taxon>Bacillati</taxon>
        <taxon>Actinomycetota</taxon>
        <taxon>Actinomycetes</taxon>
        <taxon>Micrococcales</taxon>
        <taxon>Ruaniaceae</taxon>
        <taxon>Ruania</taxon>
    </lineage>
</organism>
<evidence type="ECO:0000256" key="5">
    <source>
        <dbReference type="ARBA" id="ARBA00023251"/>
    </source>
</evidence>
<evidence type="ECO:0000256" key="6">
    <source>
        <dbReference type="RuleBase" id="RU361157"/>
    </source>
</evidence>
<keyword evidence="3 6" id="KW-1133">Transmembrane helix</keyword>
<keyword evidence="4 6" id="KW-0472">Membrane</keyword>
<dbReference type="PANTHER" id="PTHR43229">
    <property type="entry name" value="NODULATION PROTEIN J"/>
    <property type="match status" value="1"/>
</dbReference>